<protein>
    <recommendedName>
        <fullName evidence="2">Vitelline envelope sperm lysin receptor C-terminal domain-containing protein</fullName>
    </recommendedName>
</protein>
<accession>A0A8S3U2B3</accession>
<keyword evidence="1" id="KW-0472">Membrane</keyword>
<keyword evidence="4" id="KW-1185">Reference proteome</keyword>
<dbReference type="AlphaFoldDB" id="A0A8S3U2B3"/>
<evidence type="ECO:0000259" key="2">
    <source>
        <dbReference type="Pfam" id="PF25272"/>
    </source>
</evidence>
<reference evidence="3" key="1">
    <citation type="submission" date="2021-03" db="EMBL/GenBank/DDBJ databases">
        <authorList>
            <person name="Bekaert M."/>
        </authorList>
    </citation>
    <scope>NUCLEOTIDE SEQUENCE</scope>
</reference>
<proteinExistence type="predicted"/>
<dbReference type="Proteomes" id="UP000683360">
    <property type="component" value="Unassembled WGS sequence"/>
</dbReference>
<keyword evidence="1" id="KW-0812">Transmembrane</keyword>
<keyword evidence="1" id="KW-1133">Transmembrane helix</keyword>
<dbReference type="Pfam" id="PF25272">
    <property type="entry name" value="VERL_C"/>
    <property type="match status" value="1"/>
</dbReference>
<evidence type="ECO:0000256" key="1">
    <source>
        <dbReference type="SAM" id="Phobius"/>
    </source>
</evidence>
<evidence type="ECO:0000313" key="4">
    <source>
        <dbReference type="Proteomes" id="UP000683360"/>
    </source>
</evidence>
<dbReference type="InterPro" id="IPR057371">
    <property type="entry name" value="VERL_C"/>
</dbReference>
<name>A0A8S3U2B3_MYTED</name>
<dbReference type="OrthoDB" id="6092582at2759"/>
<comment type="caution">
    <text evidence="3">The sequence shown here is derived from an EMBL/GenBank/DDBJ whole genome shotgun (WGS) entry which is preliminary data.</text>
</comment>
<dbReference type="EMBL" id="CAJPWZ010002396">
    <property type="protein sequence ID" value="CAG2237617.1"/>
    <property type="molecule type" value="Genomic_DNA"/>
</dbReference>
<feature type="transmembrane region" description="Helical" evidence="1">
    <location>
        <begin position="271"/>
        <end position="295"/>
    </location>
</feature>
<organism evidence="3 4">
    <name type="scientific">Mytilus edulis</name>
    <name type="common">Blue mussel</name>
    <dbReference type="NCBI Taxonomy" id="6550"/>
    <lineage>
        <taxon>Eukaryota</taxon>
        <taxon>Metazoa</taxon>
        <taxon>Spiralia</taxon>
        <taxon>Lophotrochozoa</taxon>
        <taxon>Mollusca</taxon>
        <taxon>Bivalvia</taxon>
        <taxon>Autobranchia</taxon>
        <taxon>Pteriomorphia</taxon>
        <taxon>Mytilida</taxon>
        <taxon>Mytiloidea</taxon>
        <taxon>Mytilidae</taxon>
        <taxon>Mytilinae</taxon>
        <taxon>Mytilus</taxon>
    </lineage>
</organism>
<evidence type="ECO:0000313" key="3">
    <source>
        <dbReference type="EMBL" id="CAG2237617.1"/>
    </source>
</evidence>
<gene>
    <name evidence="3" type="ORF">MEDL_50061</name>
</gene>
<feature type="domain" description="Vitelline envelope sperm lysin receptor C-terminal" evidence="2">
    <location>
        <begin position="3"/>
        <end position="142"/>
    </location>
</feature>
<sequence>MSSVIEVSRSLVPTKQLQSHLGHTASSAFIMEVQDVLGRTITGNIGFRTKIRLVITMSGTAKEKGFKVVNCEGVTEGSSHKYSFLRSGCGDGYVLESDKGFVTDGLVARSPYFKSFMLYSSTSLSFQCTFNTCEENCDGDSCTQYYKGRRRRKRDGSHLGYISGVEDIKNEENKVRTSVIQVTGPHISKRPNTGLWSHSDKPLQSTILKPVKSSKTITVSKSYNNFKKDAVHGLQNNITRSDKLSNMFTKMFLPVQHQTKSSKKSFTHDQIGAIVGCSSFLLMIGLFLGITLWHIKQKNNIESQYRTLKVSDVSSLKVHLLDNDEEKFDSFFLTTDIKYVRLQCRI</sequence>